<reference evidence="2" key="1">
    <citation type="submission" date="2014-10" db="EMBL/GenBank/DDBJ databases">
        <title>Massilia sp. genome.</title>
        <authorList>
            <person name="Xu B."/>
            <person name="Dai L."/>
            <person name="Huang Z."/>
        </authorList>
    </citation>
    <scope>NUCLEOTIDE SEQUENCE [LARGE SCALE GENOMIC DNA]</scope>
    <source>
        <strain evidence="2">CFS-1</strain>
    </source>
</reference>
<dbReference type="AlphaFoldDB" id="A0A422QJ91"/>
<sequence>MLALHSFPEPTRLLDYAWTEFFNNFGDYMTANDTTCQQKVLSNLTEAGAMANQLSQEMLEWIRLSCFLGMPDQEISGFLVRTLDLKCVLESIASYDLTSDELAELKKDFLAGKLSMKDAVDTARAKSDQKAKSPAKTTNVPKGHGKGSSG</sequence>
<protein>
    <submittedName>
        <fullName evidence="2">Uncharacterized protein</fullName>
    </submittedName>
</protein>
<organism evidence="2 3">
    <name type="scientific">Massilia aurea</name>
    <dbReference type="NCBI Taxonomy" id="373040"/>
    <lineage>
        <taxon>Bacteria</taxon>
        <taxon>Pseudomonadati</taxon>
        <taxon>Pseudomonadota</taxon>
        <taxon>Betaproteobacteria</taxon>
        <taxon>Burkholderiales</taxon>
        <taxon>Oxalobacteraceae</taxon>
        <taxon>Telluria group</taxon>
        <taxon>Massilia</taxon>
    </lineage>
</organism>
<dbReference type="Proteomes" id="UP000283254">
    <property type="component" value="Unassembled WGS sequence"/>
</dbReference>
<evidence type="ECO:0000313" key="2">
    <source>
        <dbReference type="EMBL" id="RNF30030.1"/>
    </source>
</evidence>
<comment type="caution">
    <text evidence="2">The sequence shown here is derived from an EMBL/GenBank/DDBJ whole genome shotgun (WGS) entry which is preliminary data.</text>
</comment>
<evidence type="ECO:0000313" key="3">
    <source>
        <dbReference type="Proteomes" id="UP000283254"/>
    </source>
</evidence>
<feature type="region of interest" description="Disordered" evidence="1">
    <location>
        <begin position="123"/>
        <end position="150"/>
    </location>
</feature>
<dbReference type="EMBL" id="JSAB01000148">
    <property type="protein sequence ID" value="RNF30030.1"/>
    <property type="molecule type" value="Genomic_DNA"/>
</dbReference>
<evidence type="ECO:0000256" key="1">
    <source>
        <dbReference type="SAM" id="MobiDB-lite"/>
    </source>
</evidence>
<name>A0A422QJ91_9BURK</name>
<accession>A0A422QJ91</accession>
<gene>
    <name evidence="2" type="ORF">NM04_14915</name>
</gene>
<keyword evidence="3" id="KW-1185">Reference proteome</keyword>
<proteinExistence type="predicted"/>